<evidence type="ECO:0000313" key="1">
    <source>
        <dbReference type="EMBL" id="AKF12853.1"/>
    </source>
</evidence>
<reference evidence="1 2" key="1">
    <citation type="submission" date="2015-04" db="EMBL/GenBank/DDBJ databases">
        <authorList>
            <person name="Schouten J.T."/>
            <person name="Crockett J.T."/>
            <person name="Hodson T.S."/>
            <person name="Hyde J.R."/>
            <person name="Smith T.A."/>
            <person name="Merrill B.D."/>
            <person name="Crook M.B."/>
            <person name="Griffitts J.S."/>
            <person name="Burnett S.H."/>
            <person name="Grose J.H."/>
            <person name="Breakwell D.P."/>
        </authorList>
    </citation>
    <scope>NUCLEOTIDE SEQUENCE [LARGE SCALE GENOMIC DNA]</scope>
</reference>
<sequence>MYEVRINIADLTAACIALYSVKVLAAGSLYATLECDEVALRRLTKAGIIWTLD</sequence>
<protein>
    <submittedName>
        <fullName evidence="1">Uncharacterized protein</fullName>
    </submittedName>
</protein>
<proteinExistence type="predicted"/>
<gene>
    <name evidence="1" type="ORF">PHIM7_307</name>
</gene>
<keyword evidence="2" id="KW-1185">Reference proteome</keyword>
<dbReference type="EMBL" id="KR052480">
    <property type="protein sequence ID" value="AKF12853.1"/>
    <property type="molecule type" value="Genomic_DNA"/>
</dbReference>
<evidence type="ECO:0000313" key="2">
    <source>
        <dbReference type="Proteomes" id="UP000221947"/>
    </source>
</evidence>
<dbReference type="Proteomes" id="UP000221947">
    <property type="component" value="Segment"/>
</dbReference>
<organism evidence="1 2">
    <name type="scientific">Sinorhizobium phage phiM7</name>
    <dbReference type="NCBI Taxonomy" id="1647403"/>
    <lineage>
        <taxon>Viruses</taxon>
        <taxon>Duplodnaviria</taxon>
        <taxon>Heunggongvirae</taxon>
        <taxon>Uroviricota</taxon>
        <taxon>Caudoviricetes</taxon>
        <taxon>Emdodecavirus</taxon>
        <taxon>Emdodecavirus M7</taxon>
    </lineage>
</organism>
<accession>A0A0F6SIQ3</accession>
<name>A0A0F6SIQ3_9CAUD</name>